<keyword evidence="1" id="KW-0472">Membrane</keyword>
<keyword evidence="3" id="KW-1185">Reference proteome</keyword>
<dbReference type="EMBL" id="CP014327">
    <property type="protein sequence ID" value="AML51995.1"/>
    <property type="molecule type" value="Genomic_DNA"/>
</dbReference>
<keyword evidence="1" id="KW-0812">Transmembrane</keyword>
<dbReference type="AlphaFoldDB" id="A0A126V220"/>
<gene>
    <name evidence="2" type="ORF">RC74_12585</name>
</gene>
<name>A0A126V220_9RHOB</name>
<dbReference type="STRING" id="1579316.RC74_12585"/>
<feature type="transmembrane region" description="Helical" evidence="1">
    <location>
        <begin position="39"/>
        <end position="59"/>
    </location>
</feature>
<protein>
    <submittedName>
        <fullName evidence="2">Uncharacterized protein</fullName>
    </submittedName>
</protein>
<dbReference type="RefSeq" id="WP_052275071.1">
    <property type="nucleotide sequence ID" value="NZ_CP014327.1"/>
</dbReference>
<evidence type="ECO:0000313" key="2">
    <source>
        <dbReference type="EMBL" id="AML51995.1"/>
    </source>
</evidence>
<keyword evidence="1" id="KW-1133">Transmembrane helix</keyword>
<sequence>MKVATFRAFKATKLLCSGVKYLQVGATVISSLKSFLNHLYSFWALLSLPAIPVIAGLASGNPETVDAILYPSGEFAARFMILSMMITPLMMLFKGWRGPRWLMMRRRYIGSRRSCRGP</sequence>
<feature type="transmembrane region" description="Helical" evidence="1">
    <location>
        <begin position="79"/>
        <end position="96"/>
    </location>
</feature>
<organism evidence="2 3">
    <name type="scientific">Falsihalocynthiibacter arcticus</name>
    <dbReference type="NCBI Taxonomy" id="1579316"/>
    <lineage>
        <taxon>Bacteria</taxon>
        <taxon>Pseudomonadati</taxon>
        <taxon>Pseudomonadota</taxon>
        <taxon>Alphaproteobacteria</taxon>
        <taxon>Rhodobacterales</taxon>
        <taxon>Roseobacteraceae</taxon>
        <taxon>Falsihalocynthiibacter</taxon>
    </lineage>
</organism>
<proteinExistence type="predicted"/>
<evidence type="ECO:0000256" key="1">
    <source>
        <dbReference type="SAM" id="Phobius"/>
    </source>
</evidence>
<accession>A0A126V220</accession>
<reference evidence="2 3" key="1">
    <citation type="submission" date="2016-02" db="EMBL/GenBank/DDBJ databases">
        <title>Complete genome sequence of Halocynthiibacter arcticus PAMC 20958t from arctic marine sediment.</title>
        <authorList>
            <person name="Lee Y.M."/>
            <person name="Baek K."/>
            <person name="Lee H.K."/>
            <person name="Shin S.C."/>
        </authorList>
    </citation>
    <scope>NUCLEOTIDE SEQUENCE [LARGE SCALE GENOMIC DNA]</scope>
    <source>
        <strain evidence="2">PAMC 20958</strain>
    </source>
</reference>
<evidence type="ECO:0000313" key="3">
    <source>
        <dbReference type="Proteomes" id="UP000070371"/>
    </source>
</evidence>
<dbReference type="OrthoDB" id="9788328at2"/>
<dbReference type="KEGG" id="hat:RC74_12585"/>
<dbReference type="Proteomes" id="UP000070371">
    <property type="component" value="Chromosome"/>
</dbReference>